<dbReference type="AlphaFoldDB" id="A0A6H1P4I0"/>
<reference evidence="1 2" key="1">
    <citation type="submission" date="2020-04" db="EMBL/GenBank/DDBJ databases">
        <title>Genome-Wide Identification of 5-Methylcytosine Sites in Bacterial Genomes By High-Throughput Sequencing of MspJI Restriction Fragments.</title>
        <authorList>
            <person name="Wu V."/>
        </authorList>
    </citation>
    <scope>NUCLEOTIDE SEQUENCE [LARGE SCALE GENOMIC DNA]</scope>
    <source>
        <strain evidence="1 2">S2</strain>
    </source>
</reference>
<dbReference type="EMBL" id="CP051128">
    <property type="protein sequence ID" value="QIZ08453.1"/>
    <property type="molecule type" value="Genomic_DNA"/>
</dbReference>
<name>A0A6H1P4I0_PRIMG</name>
<evidence type="ECO:0000313" key="2">
    <source>
        <dbReference type="Proteomes" id="UP000501868"/>
    </source>
</evidence>
<gene>
    <name evidence="1" type="ORF">HFZ78_18495</name>
</gene>
<proteinExistence type="predicted"/>
<accession>A0A6H1P4I0</accession>
<protein>
    <submittedName>
        <fullName evidence="1">Uncharacterized protein</fullName>
    </submittedName>
</protein>
<organism evidence="1 2">
    <name type="scientific">Priestia megaterium</name>
    <name type="common">Bacillus megaterium</name>
    <dbReference type="NCBI Taxonomy" id="1404"/>
    <lineage>
        <taxon>Bacteria</taxon>
        <taxon>Bacillati</taxon>
        <taxon>Bacillota</taxon>
        <taxon>Bacilli</taxon>
        <taxon>Bacillales</taxon>
        <taxon>Bacillaceae</taxon>
        <taxon>Priestia</taxon>
    </lineage>
</organism>
<evidence type="ECO:0000313" key="1">
    <source>
        <dbReference type="EMBL" id="QIZ08453.1"/>
    </source>
</evidence>
<reference evidence="1 2" key="2">
    <citation type="submission" date="2020-04" db="EMBL/GenBank/DDBJ databases">
        <authorList>
            <person name="Fomenkov A."/>
            <person name="Anton B.P."/>
            <person name="Roberts R.J."/>
        </authorList>
    </citation>
    <scope>NUCLEOTIDE SEQUENCE [LARGE SCALE GENOMIC DNA]</scope>
    <source>
        <strain evidence="1 2">S2</strain>
    </source>
</reference>
<sequence>MDIKKTLLDAGVSEEHLSFLLEDKLKNDKSFKCFFECIDQQRENQLVPVKKIKGLSRLRGEAGFSWWDHALRKAGNIAGNRLEENDKRLQSTTLDEFRISFGSNNFPAVELNYYNKFDEYYVSSDGNHRTLWAKLVDADNIKARVYNYKYNPIKHESYKRIQGILSDYTKLVHVANFEMKEGIKEGELEYNGWPVYSLKFPNIYDYLNEEQISNFKNYVYKNIKMIENIMDRYFKFSKIPDKWRMKLFKLLINHLNNENEYIYENLVTLQEQGWVPNISVKDWKKLKSELLKFNF</sequence>
<dbReference type="Proteomes" id="UP000501868">
    <property type="component" value="Chromosome"/>
</dbReference>